<dbReference type="Proteomes" id="UP000270296">
    <property type="component" value="Unassembled WGS sequence"/>
</dbReference>
<reference evidence="2 3" key="2">
    <citation type="submission" date="2018-11" db="EMBL/GenBank/DDBJ databases">
        <authorList>
            <consortium name="Pathogen Informatics"/>
        </authorList>
    </citation>
    <scope>NUCLEOTIDE SEQUENCE [LARGE SCALE GENOMIC DNA]</scope>
</reference>
<dbReference type="EMBL" id="UZAM01011256">
    <property type="protein sequence ID" value="VDP15353.1"/>
    <property type="molecule type" value="Genomic_DNA"/>
</dbReference>
<gene>
    <name evidence="2" type="ORF">SBAD_LOCUS8100</name>
</gene>
<dbReference type="AlphaFoldDB" id="A0A183IWV3"/>
<feature type="region of interest" description="Disordered" evidence="1">
    <location>
        <begin position="1"/>
        <end position="39"/>
    </location>
</feature>
<name>A0A183IWV3_9BILA</name>
<evidence type="ECO:0000256" key="1">
    <source>
        <dbReference type="SAM" id="MobiDB-lite"/>
    </source>
</evidence>
<evidence type="ECO:0000313" key="2">
    <source>
        <dbReference type="EMBL" id="VDP15353.1"/>
    </source>
</evidence>
<feature type="region of interest" description="Disordered" evidence="1">
    <location>
        <begin position="54"/>
        <end position="117"/>
    </location>
</feature>
<evidence type="ECO:0000313" key="3">
    <source>
        <dbReference type="Proteomes" id="UP000270296"/>
    </source>
</evidence>
<evidence type="ECO:0000313" key="4">
    <source>
        <dbReference type="WBParaSite" id="SBAD_0000840101-mRNA-1"/>
    </source>
</evidence>
<dbReference type="WBParaSite" id="SBAD_0000840101-mRNA-1">
    <property type="protein sequence ID" value="SBAD_0000840101-mRNA-1"/>
    <property type="gene ID" value="SBAD_0000840101"/>
</dbReference>
<proteinExistence type="predicted"/>
<accession>A0A183IWV3</accession>
<organism evidence="4">
    <name type="scientific">Soboliphyme baturini</name>
    <dbReference type="NCBI Taxonomy" id="241478"/>
    <lineage>
        <taxon>Eukaryota</taxon>
        <taxon>Metazoa</taxon>
        <taxon>Ecdysozoa</taxon>
        <taxon>Nematoda</taxon>
        <taxon>Enoplea</taxon>
        <taxon>Dorylaimia</taxon>
        <taxon>Dioctophymatida</taxon>
        <taxon>Dioctophymatoidea</taxon>
        <taxon>Soboliphymatidae</taxon>
        <taxon>Soboliphyme</taxon>
    </lineage>
</organism>
<sequence length="117" mass="12820">MRPTTPPLPVPSTVEKEGLKLWRSPRQISRPASHGTDVFENYTDSVVARGANDRASCCGTEAGCEESPIRTCSSSSASRGRSSTTTADEDRRNDDEDISQQRSRYPFLTEADSARPL</sequence>
<reference evidence="4" key="1">
    <citation type="submission" date="2016-06" db="UniProtKB">
        <authorList>
            <consortium name="WormBaseParasite"/>
        </authorList>
    </citation>
    <scope>IDENTIFICATION</scope>
</reference>
<keyword evidence="3" id="KW-1185">Reference proteome</keyword>
<feature type="compositionally biased region" description="Low complexity" evidence="1">
    <location>
        <begin position="69"/>
        <end position="86"/>
    </location>
</feature>
<feature type="compositionally biased region" description="Pro residues" evidence="1">
    <location>
        <begin position="1"/>
        <end position="10"/>
    </location>
</feature>
<protein>
    <submittedName>
        <fullName evidence="2 4">Uncharacterized protein</fullName>
    </submittedName>
</protein>